<reference evidence="2 3" key="1">
    <citation type="submission" date="2019-05" db="EMBL/GenBank/DDBJ databases">
        <title>Emergence of the Ug99 lineage of the wheat stem rust pathogen through somatic hybridization.</title>
        <authorList>
            <person name="Li F."/>
            <person name="Upadhyaya N.M."/>
            <person name="Sperschneider J."/>
            <person name="Matny O."/>
            <person name="Nguyen-Phuc H."/>
            <person name="Mago R."/>
            <person name="Raley C."/>
            <person name="Miller M.E."/>
            <person name="Silverstein K.A.T."/>
            <person name="Henningsen E."/>
            <person name="Hirsch C.D."/>
            <person name="Visser B."/>
            <person name="Pretorius Z.A."/>
            <person name="Steffenson B.J."/>
            <person name="Schwessinger B."/>
            <person name="Dodds P.N."/>
            <person name="Figueroa M."/>
        </authorList>
    </citation>
    <scope>NUCLEOTIDE SEQUENCE [LARGE SCALE GENOMIC DNA]</scope>
    <source>
        <strain evidence="2 3">Ug99</strain>
    </source>
</reference>
<dbReference type="AlphaFoldDB" id="A0A5B0PIV1"/>
<organism evidence="2 3">
    <name type="scientific">Puccinia graminis f. sp. tritici</name>
    <dbReference type="NCBI Taxonomy" id="56615"/>
    <lineage>
        <taxon>Eukaryota</taxon>
        <taxon>Fungi</taxon>
        <taxon>Dikarya</taxon>
        <taxon>Basidiomycota</taxon>
        <taxon>Pucciniomycotina</taxon>
        <taxon>Pucciniomycetes</taxon>
        <taxon>Pucciniales</taxon>
        <taxon>Pucciniaceae</taxon>
        <taxon>Puccinia</taxon>
    </lineage>
</organism>
<feature type="region of interest" description="Disordered" evidence="1">
    <location>
        <begin position="215"/>
        <end position="466"/>
    </location>
</feature>
<feature type="compositionally biased region" description="Polar residues" evidence="1">
    <location>
        <begin position="132"/>
        <end position="149"/>
    </location>
</feature>
<feature type="region of interest" description="Disordered" evidence="1">
    <location>
        <begin position="1"/>
        <end position="51"/>
    </location>
</feature>
<feature type="region of interest" description="Disordered" evidence="1">
    <location>
        <begin position="591"/>
        <end position="616"/>
    </location>
</feature>
<evidence type="ECO:0000313" key="3">
    <source>
        <dbReference type="Proteomes" id="UP000325313"/>
    </source>
</evidence>
<feature type="compositionally biased region" description="Polar residues" evidence="1">
    <location>
        <begin position="289"/>
        <end position="303"/>
    </location>
</feature>
<dbReference type="Proteomes" id="UP000325313">
    <property type="component" value="Unassembled WGS sequence"/>
</dbReference>
<evidence type="ECO:0000313" key="2">
    <source>
        <dbReference type="EMBL" id="KAA1100534.1"/>
    </source>
</evidence>
<dbReference type="EMBL" id="VDEP01000340">
    <property type="protein sequence ID" value="KAA1100534.1"/>
    <property type="molecule type" value="Genomic_DNA"/>
</dbReference>
<evidence type="ECO:0000256" key="1">
    <source>
        <dbReference type="SAM" id="MobiDB-lite"/>
    </source>
</evidence>
<feature type="compositionally biased region" description="Basic and acidic residues" evidence="1">
    <location>
        <begin position="306"/>
        <end position="317"/>
    </location>
</feature>
<gene>
    <name evidence="2" type="ORF">PGTUg99_018491</name>
</gene>
<feature type="compositionally biased region" description="Basic and acidic residues" evidence="1">
    <location>
        <begin position="591"/>
        <end position="601"/>
    </location>
</feature>
<accession>A0A5B0PIV1</accession>
<protein>
    <submittedName>
        <fullName evidence="2">Uncharacterized protein</fullName>
    </submittedName>
</protein>
<feature type="region of interest" description="Disordered" evidence="1">
    <location>
        <begin position="851"/>
        <end position="884"/>
    </location>
</feature>
<comment type="caution">
    <text evidence="2">The sequence shown here is derived from an EMBL/GenBank/DDBJ whole genome shotgun (WGS) entry which is preliminary data.</text>
</comment>
<sequence>MPARPGDGEWPSSVSQQKRCRRSARQPKLTRSQRSQPPAPRKLNAFGKRSHGHVVAQAFPPTLRLPAMQDILVENGVPVKASDDRTRLKAKYKTMVDRSAFPTPKRSRLLGVSDESEGESSKDEANPPINRQPVNPRSDSSDLLASANHSSSYDSSDELTVPQKRRPTTFHNSRPSGVIDLADDSDSDDIDDVRPLAHRFPARQEGSQGQHRLIVSDAHPSNPHSDASDLLALPANHSCGSDSSDELTAPRKRPPTTFNNARPSRLIDLADGSDSDDIDDVRPPAHQVSARQESSRGQHSHVSGTRLHDSRYLREPDNDPEDNQDSSISVEDQHSQDDIIIEQSPAPQVSTRLRRRNRIRLIDLSDDDGEDHMQSQHSIASPEPDDEIDELCDDLRLGDDTVMAGPKTGRSSNDADSPSPTVDRLEEDREWAPMSEDVSDGSDHVHEQAPENPQEESSTNADIPDFDSMSTAALMREVKAYDIPCGVLSREQLLKLCKAMAQQTLGTRSGQAFRNGPEIPTSSDDGNELPRESAAIQSDGDSDGHRHVLGSQSCRAMHRRTAAEIEILKKNQQLTIAQIDEILQVVTELRDQSKAEQEPTRPRKSRLSQSPDVQTSDFRKLIRQHCAVLLGWTSGHKVFPAPANPGERSEWGQPITLPPERGLQLYPHETATSQQVHIIHRMMQQAGARRFAPNFLEAPNHANNQFLWTLAVDIFVELVDCGEYNVDETLNDPKIIGSEMRKYVRETLARRYKKENLWAQDRQDNHSATQKRRSRRLHLVERRLEVASHIEGLDCLYPVIQAACSEDETDYEEPPAKNRKRGRKHCVILRVPWRSEKLTEIFTRLDEIGEIQKQPTSTKPSGPAPRVRRRDAHAAPGAVAEKPDLPEDCFRSKWLQKLSQDHHRSLRLGPPCGVKRIAQNMCHGSSMSSLE</sequence>
<feature type="compositionally biased region" description="Acidic residues" evidence="1">
    <location>
        <begin position="181"/>
        <end position="191"/>
    </location>
</feature>
<feature type="region of interest" description="Disordered" evidence="1">
    <location>
        <begin position="92"/>
        <end position="193"/>
    </location>
</feature>
<feature type="region of interest" description="Disordered" evidence="1">
    <location>
        <begin position="508"/>
        <end position="548"/>
    </location>
</feature>
<feature type="compositionally biased region" description="Polar residues" evidence="1">
    <location>
        <begin position="409"/>
        <end position="420"/>
    </location>
</feature>
<feature type="compositionally biased region" description="Acidic residues" evidence="1">
    <location>
        <begin position="383"/>
        <end position="392"/>
    </location>
</feature>
<name>A0A5B0PIV1_PUCGR</name>
<feature type="compositionally biased region" description="Polar residues" evidence="1">
    <location>
        <begin position="607"/>
        <end position="616"/>
    </location>
</feature>
<proteinExistence type="predicted"/>